<feature type="transmembrane region" description="Helical" evidence="7">
    <location>
        <begin position="109"/>
        <end position="126"/>
    </location>
</feature>
<comment type="cofactor">
    <cofactor evidence="1">
        <name>FAD</name>
        <dbReference type="ChEBI" id="CHEBI:57692"/>
    </cofactor>
</comment>
<dbReference type="InterPro" id="IPR000447">
    <property type="entry name" value="G3P_DH_FAD-dep"/>
</dbReference>
<keyword evidence="11" id="KW-1185">Reference proteome</keyword>
<evidence type="ECO:0000256" key="1">
    <source>
        <dbReference type="ARBA" id="ARBA00001974"/>
    </source>
</evidence>
<dbReference type="Pfam" id="PF16901">
    <property type="entry name" value="DAO_C"/>
    <property type="match status" value="1"/>
</dbReference>
<evidence type="ECO:0000256" key="5">
    <source>
        <dbReference type="ARBA" id="ARBA00022827"/>
    </source>
</evidence>
<dbReference type="Gene3D" id="1.10.8.870">
    <property type="entry name" value="Alpha-glycerophosphate oxidase, cap domain"/>
    <property type="match status" value="1"/>
</dbReference>
<protein>
    <submittedName>
        <fullName evidence="10">Glycerol-3-phosphate dehydrogenase/oxidase</fullName>
        <ecNumber evidence="10">1.-.-.-</ecNumber>
    </submittedName>
</protein>
<keyword evidence="7" id="KW-0472">Membrane</keyword>
<dbReference type="Gene3D" id="3.50.50.60">
    <property type="entry name" value="FAD/NAD(P)-binding domain"/>
    <property type="match status" value="1"/>
</dbReference>
<dbReference type="RefSeq" id="WP_407346851.1">
    <property type="nucleotide sequence ID" value="NZ_CP136864.1"/>
</dbReference>
<dbReference type="InterPro" id="IPR038299">
    <property type="entry name" value="DAO_C_sf"/>
</dbReference>
<dbReference type="InterPro" id="IPR006076">
    <property type="entry name" value="FAD-dep_OxRdtase"/>
</dbReference>
<name>A0ABZ0I0X1_9GAMM</name>
<dbReference type="SUPFAM" id="SSF51905">
    <property type="entry name" value="FAD/NAD(P)-binding domain"/>
    <property type="match status" value="1"/>
</dbReference>
<comment type="similarity">
    <text evidence="2">Belongs to the FAD-dependent glycerol-3-phosphate dehydrogenase family.</text>
</comment>
<dbReference type="PANTHER" id="PTHR11985">
    <property type="entry name" value="GLYCEROL-3-PHOSPHATE DEHYDROGENASE"/>
    <property type="match status" value="1"/>
</dbReference>
<organism evidence="10 11">
    <name type="scientific">Congregibacter variabilis</name>
    <dbReference type="NCBI Taxonomy" id="3081200"/>
    <lineage>
        <taxon>Bacteria</taxon>
        <taxon>Pseudomonadati</taxon>
        <taxon>Pseudomonadota</taxon>
        <taxon>Gammaproteobacteria</taxon>
        <taxon>Cellvibrionales</taxon>
        <taxon>Halieaceae</taxon>
        <taxon>Congregibacter</taxon>
    </lineage>
</organism>
<keyword evidence="6 10" id="KW-0560">Oxidoreductase</keyword>
<reference evidence="10 11" key="1">
    <citation type="submission" date="2023-10" db="EMBL/GenBank/DDBJ databases">
        <title>Two novel species belonging to the OM43/NOR5 clade.</title>
        <authorList>
            <person name="Park M."/>
        </authorList>
    </citation>
    <scope>NUCLEOTIDE SEQUENCE [LARGE SCALE GENOMIC DNA]</scope>
    <source>
        <strain evidence="10 11">IMCC43200</strain>
    </source>
</reference>
<keyword evidence="7" id="KW-1133">Transmembrane helix</keyword>
<evidence type="ECO:0000313" key="10">
    <source>
        <dbReference type="EMBL" id="WOJ92269.1"/>
    </source>
</evidence>
<evidence type="ECO:0000256" key="6">
    <source>
        <dbReference type="ARBA" id="ARBA00023002"/>
    </source>
</evidence>
<dbReference type="Proteomes" id="UP001626537">
    <property type="component" value="Chromosome"/>
</dbReference>
<sequence length="549" mass="61300">MSTALRDKNLSSLDGQEYDVLIVGGGINGAVSAAALAGKGVRVALIDRGDFASGVSSNSSNLAWGGIKYLETLEFLLVNKLCRSRNELMRAYPATVKEIRFFTTIQRGFRFWSFFVFLGSVLYWLMGRCKTRAPRYLSPKAIKKLEPEINTSRAAGGLEYSDCYLYDNDARFVFSFIRRALDMGCVAANYVNLEQATRRDGSWDCRLRDCESDEIYSLRARVVVNACGPWVDSLNTMLGVETQYRHLFSKGIHLIVDRVTDSRRVLTFFASDGRLFFLIPMGPKTCIGTTDTPVSDPSVGVTAQDRQFVLDNVNQLIDLREPIREEDVIAERVGVRPLAVTGSQGATDWVQLSRKHEIESNSELAHISIFGGKLTDCLNVGEEIVDAVAALGITVPKPKADWYGEPRGSVKSLFMQQASQLGLDEMTDPGSSEPLSERFWRRYGEAAFQLLDRIREAPHSVELLIEHAEYTRCEIELTARREMVVRLEDFMRRRSKIEQVVRAEDIRSAPGLVEASQILFGDAAPERLQEYLAAVDGGAKTSEEEVAPL</sequence>
<feature type="domain" description="Alpha-glycerophosphate oxidase C-terminal" evidence="9">
    <location>
        <begin position="430"/>
        <end position="510"/>
    </location>
</feature>
<dbReference type="EC" id="1.-.-.-" evidence="10"/>
<keyword evidence="5" id="KW-0274">FAD</keyword>
<evidence type="ECO:0000256" key="2">
    <source>
        <dbReference type="ARBA" id="ARBA00007330"/>
    </source>
</evidence>
<dbReference type="Gene3D" id="3.30.9.10">
    <property type="entry name" value="D-Amino Acid Oxidase, subunit A, domain 2"/>
    <property type="match status" value="1"/>
</dbReference>
<dbReference type="GO" id="GO:0016491">
    <property type="term" value="F:oxidoreductase activity"/>
    <property type="evidence" value="ECO:0007669"/>
    <property type="project" value="UniProtKB-KW"/>
</dbReference>
<dbReference type="InterPro" id="IPR031656">
    <property type="entry name" value="DAO_C"/>
</dbReference>
<keyword evidence="4" id="KW-0319">Glycerol metabolism</keyword>
<evidence type="ECO:0000259" key="8">
    <source>
        <dbReference type="Pfam" id="PF01266"/>
    </source>
</evidence>
<dbReference type="EMBL" id="CP136864">
    <property type="protein sequence ID" value="WOJ92269.1"/>
    <property type="molecule type" value="Genomic_DNA"/>
</dbReference>
<evidence type="ECO:0000256" key="3">
    <source>
        <dbReference type="ARBA" id="ARBA00022630"/>
    </source>
</evidence>
<dbReference type="InterPro" id="IPR036188">
    <property type="entry name" value="FAD/NAD-bd_sf"/>
</dbReference>
<evidence type="ECO:0000256" key="7">
    <source>
        <dbReference type="SAM" id="Phobius"/>
    </source>
</evidence>
<evidence type="ECO:0000313" key="11">
    <source>
        <dbReference type="Proteomes" id="UP001626537"/>
    </source>
</evidence>
<keyword evidence="7" id="KW-0812">Transmembrane</keyword>
<proteinExistence type="inferred from homology"/>
<dbReference type="PANTHER" id="PTHR11985:SF35">
    <property type="entry name" value="ANAEROBIC GLYCEROL-3-PHOSPHATE DEHYDROGENASE SUBUNIT A"/>
    <property type="match status" value="1"/>
</dbReference>
<gene>
    <name evidence="10" type="ORF">R0135_10780</name>
</gene>
<evidence type="ECO:0000256" key="4">
    <source>
        <dbReference type="ARBA" id="ARBA00022798"/>
    </source>
</evidence>
<feature type="domain" description="FAD dependent oxidoreductase" evidence="8">
    <location>
        <begin position="19"/>
        <end position="340"/>
    </location>
</feature>
<dbReference type="Pfam" id="PF01266">
    <property type="entry name" value="DAO"/>
    <property type="match status" value="1"/>
</dbReference>
<dbReference type="PRINTS" id="PR01001">
    <property type="entry name" value="FADG3PDH"/>
</dbReference>
<accession>A0ABZ0I0X1</accession>
<evidence type="ECO:0000259" key="9">
    <source>
        <dbReference type="Pfam" id="PF16901"/>
    </source>
</evidence>
<keyword evidence="3" id="KW-0285">Flavoprotein</keyword>